<dbReference type="AlphaFoldDB" id="A0A182HK28"/>
<evidence type="ECO:0000313" key="9">
    <source>
        <dbReference type="EnsemblMetazoa" id="AARA001603-PA"/>
    </source>
</evidence>
<dbReference type="VEuPathDB" id="VectorBase:AARA21_010729"/>
<evidence type="ECO:0000256" key="3">
    <source>
        <dbReference type="ARBA" id="ARBA00022692"/>
    </source>
</evidence>
<reference evidence="9" key="1">
    <citation type="submission" date="2022-08" db="UniProtKB">
        <authorList>
            <consortium name="EnsemblMetazoa"/>
        </authorList>
    </citation>
    <scope>IDENTIFICATION</scope>
    <source>
        <strain evidence="9">Dongola</strain>
    </source>
</reference>
<keyword evidence="10" id="KW-1185">Reference proteome</keyword>
<evidence type="ECO:0000256" key="8">
    <source>
        <dbReference type="RuleBase" id="RU363108"/>
    </source>
</evidence>
<feature type="transmembrane region" description="Helical" evidence="8">
    <location>
        <begin position="78"/>
        <end position="100"/>
    </location>
</feature>
<feature type="transmembrane region" description="Helical" evidence="8">
    <location>
        <begin position="139"/>
        <end position="160"/>
    </location>
</feature>
<comment type="similarity">
    <text evidence="8">Belongs to the insect chemoreceptor superfamily. Gustatory receptor (GR) family.</text>
</comment>
<dbReference type="Pfam" id="PF08395">
    <property type="entry name" value="7tm_7"/>
    <property type="match status" value="1"/>
</dbReference>
<keyword evidence="4 8" id="KW-1133">Transmembrane helix</keyword>
<evidence type="ECO:0000256" key="6">
    <source>
        <dbReference type="ARBA" id="ARBA00023170"/>
    </source>
</evidence>
<keyword evidence="2 8" id="KW-1003">Cell membrane</keyword>
<proteinExistence type="inferred from homology"/>
<dbReference type="GO" id="GO:0007165">
    <property type="term" value="P:signal transduction"/>
    <property type="evidence" value="ECO:0007669"/>
    <property type="project" value="UniProtKB-KW"/>
</dbReference>
<dbReference type="GO" id="GO:0050909">
    <property type="term" value="P:sensory perception of taste"/>
    <property type="evidence" value="ECO:0007669"/>
    <property type="project" value="InterPro"/>
</dbReference>
<dbReference type="GO" id="GO:0030425">
    <property type="term" value="C:dendrite"/>
    <property type="evidence" value="ECO:0007669"/>
    <property type="project" value="TreeGrafter"/>
</dbReference>
<dbReference type="GO" id="GO:0043025">
    <property type="term" value="C:neuronal cell body"/>
    <property type="evidence" value="ECO:0007669"/>
    <property type="project" value="TreeGrafter"/>
</dbReference>
<dbReference type="GO" id="GO:0005886">
    <property type="term" value="C:plasma membrane"/>
    <property type="evidence" value="ECO:0007669"/>
    <property type="project" value="UniProtKB-SubCell"/>
</dbReference>
<feature type="transmembrane region" description="Helical" evidence="8">
    <location>
        <begin position="371"/>
        <end position="389"/>
    </location>
</feature>
<keyword evidence="3 8" id="KW-0812">Transmembrane</keyword>
<name>A0A182HK28_ANOAR</name>
<comment type="function">
    <text evidence="8">Gustatory receptor which mediates acceptance or avoidance behavior, depending on its substrates.</text>
</comment>
<keyword evidence="6 8" id="KW-0675">Receptor</keyword>
<evidence type="ECO:0000256" key="7">
    <source>
        <dbReference type="ARBA" id="ARBA00023224"/>
    </source>
</evidence>
<dbReference type="Proteomes" id="UP000075840">
    <property type="component" value="Unassembled WGS sequence"/>
</dbReference>
<feature type="transmembrane region" description="Helical" evidence="8">
    <location>
        <begin position="45"/>
        <end position="66"/>
    </location>
</feature>
<feature type="transmembrane region" description="Helical" evidence="8">
    <location>
        <begin position="262"/>
        <end position="287"/>
    </location>
</feature>
<dbReference type="InterPro" id="IPR013604">
    <property type="entry name" value="7TM_chemorcpt"/>
</dbReference>
<organism evidence="9 10">
    <name type="scientific">Anopheles arabiensis</name>
    <name type="common">Mosquito</name>
    <dbReference type="NCBI Taxonomy" id="7173"/>
    <lineage>
        <taxon>Eukaryota</taxon>
        <taxon>Metazoa</taxon>
        <taxon>Ecdysozoa</taxon>
        <taxon>Arthropoda</taxon>
        <taxon>Hexapoda</taxon>
        <taxon>Insecta</taxon>
        <taxon>Pterygota</taxon>
        <taxon>Neoptera</taxon>
        <taxon>Endopterygota</taxon>
        <taxon>Diptera</taxon>
        <taxon>Nematocera</taxon>
        <taxon>Culicoidea</taxon>
        <taxon>Culicidae</taxon>
        <taxon>Anophelinae</taxon>
        <taxon>Anopheles</taxon>
    </lineage>
</organism>
<dbReference type="EMBL" id="APCN01000815">
    <property type="status" value="NOT_ANNOTATED_CDS"/>
    <property type="molecule type" value="Genomic_DNA"/>
</dbReference>
<dbReference type="GO" id="GO:0008049">
    <property type="term" value="P:male courtship behavior"/>
    <property type="evidence" value="ECO:0007669"/>
    <property type="project" value="TreeGrafter"/>
</dbReference>
<dbReference type="EnsemblMetazoa" id="AARA001603-RA">
    <property type="protein sequence ID" value="AARA001603-PA"/>
    <property type="gene ID" value="AARA001603"/>
</dbReference>
<evidence type="ECO:0000256" key="2">
    <source>
        <dbReference type="ARBA" id="ARBA00022475"/>
    </source>
</evidence>
<dbReference type="GO" id="GO:0030424">
    <property type="term" value="C:axon"/>
    <property type="evidence" value="ECO:0007669"/>
    <property type="project" value="TreeGrafter"/>
</dbReference>
<dbReference type="PANTHER" id="PTHR21143">
    <property type="entry name" value="INVERTEBRATE GUSTATORY RECEPTOR"/>
    <property type="match status" value="1"/>
</dbReference>
<dbReference type="VEuPathDB" id="VectorBase:AARA001603"/>
<sequence length="404" mass="46382">MGCSYKNPRHVYDVLRPLLAFSKYFGLTAFSIVGEPPYVQVKVTGVEYVALLMNFVANLYCVYINVTNSRLSRWTGSAVMNLGLGFLFPLGAIVMIVLAIDNFMRRDATCQIIGELFKVDRYLQRIGHQLDHRRQYVTLVRILFVVLMLIATGTVFALGMSTISEFSIRNHLINSFSYAFTGIQFMIVNFHFVAAARLVSFRLDAIKCSLKKHLDTGSWYIEQKQRWGRRVDPVDVVSELAEDFAALVDVVERVNRIYSNQIIALITGVGMFSIFVIYATSFSYYVGRSRETRLTLILLTACVVYIIMIGLIFFTGVDVENTSNDIVGLLHEAIQRVVDSSTKRKLIWFSQQILFRRPKLRCIFYDYDWKTIYNMFGFVVTYLIILLQFDKFSDDASKKNFLTS</sequence>
<feature type="transmembrane region" description="Helical" evidence="8">
    <location>
        <begin position="172"/>
        <end position="194"/>
    </location>
</feature>
<dbReference type="GO" id="GO:0007635">
    <property type="term" value="P:chemosensory behavior"/>
    <property type="evidence" value="ECO:0007669"/>
    <property type="project" value="TreeGrafter"/>
</dbReference>
<evidence type="ECO:0000313" key="10">
    <source>
        <dbReference type="Proteomes" id="UP000075840"/>
    </source>
</evidence>
<evidence type="ECO:0000256" key="1">
    <source>
        <dbReference type="ARBA" id="ARBA00004651"/>
    </source>
</evidence>
<feature type="transmembrane region" description="Helical" evidence="8">
    <location>
        <begin position="294"/>
        <end position="314"/>
    </location>
</feature>
<evidence type="ECO:0000256" key="5">
    <source>
        <dbReference type="ARBA" id="ARBA00023136"/>
    </source>
</evidence>
<accession>A0A182HK28</accession>
<evidence type="ECO:0000256" key="4">
    <source>
        <dbReference type="ARBA" id="ARBA00022989"/>
    </source>
</evidence>
<protein>
    <recommendedName>
        <fullName evidence="8">Gustatory receptor</fullName>
    </recommendedName>
</protein>
<dbReference type="PANTHER" id="PTHR21143:SF104">
    <property type="entry name" value="GUSTATORY RECEPTOR 8A-RELATED"/>
    <property type="match status" value="1"/>
</dbReference>
<keyword evidence="7 8" id="KW-0807">Transducer</keyword>
<comment type="subcellular location">
    <subcellularLocation>
        <location evidence="1 8">Cell membrane</location>
        <topology evidence="1 8">Multi-pass membrane protein</topology>
    </subcellularLocation>
</comment>
<keyword evidence="5 8" id="KW-0472">Membrane</keyword>